<dbReference type="Pfam" id="PF03816">
    <property type="entry name" value="LytR_cpsA_psr"/>
    <property type="match status" value="1"/>
</dbReference>
<keyword evidence="5" id="KW-1185">Reference proteome</keyword>
<comment type="similarity">
    <text evidence="1">Belongs to the LytR/CpsA/Psr (LCP) family.</text>
</comment>
<proteinExistence type="inferred from homology"/>
<evidence type="ECO:0000313" key="5">
    <source>
        <dbReference type="Proteomes" id="UP001298753"/>
    </source>
</evidence>
<feature type="compositionally biased region" description="Low complexity" evidence="2">
    <location>
        <begin position="337"/>
        <end position="356"/>
    </location>
</feature>
<dbReference type="GeneID" id="98659748"/>
<evidence type="ECO:0000256" key="1">
    <source>
        <dbReference type="ARBA" id="ARBA00006068"/>
    </source>
</evidence>
<accession>A0AAW4W487</accession>
<comment type="caution">
    <text evidence="4">The sequence shown here is derived from an EMBL/GenBank/DDBJ whole genome shotgun (WGS) entry which is preliminary data.</text>
</comment>
<feature type="domain" description="Cell envelope-related transcriptional attenuator" evidence="3">
    <location>
        <begin position="76"/>
        <end position="235"/>
    </location>
</feature>
<dbReference type="Proteomes" id="UP001298753">
    <property type="component" value="Unassembled WGS sequence"/>
</dbReference>
<evidence type="ECO:0000259" key="3">
    <source>
        <dbReference type="Pfam" id="PF03816"/>
    </source>
</evidence>
<evidence type="ECO:0000313" key="4">
    <source>
        <dbReference type="EMBL" id="MCC2176993.1"/>
    </source>
</evidence>
<dbReference type="PANTHER" id="PTHR33392:SF6">
    <property type="entry name" value="POLYISOPRENYL-TEICHOIC ACID--PEPTIDOGLYCAN TEICHOIC ACID TRANSFERASE TAGU"/>
    <property type="match status" value="1"/>
</dbReference>
<dbReference type="AlphaFoldDB" id="A0AAW4W487"/>
<reference evidence="4 5" key="1">
    <citation type="submission" date="2021-10" db="EMBL/GenBank/DDBJ databases">
        <title>Anaerobic single-cell dispensing facilitates the cultivation of human gut bacteria.</title>
        <authorList>
            <person name="Afrizal A."/>
        </authorList>
    </citation>
    <scope>NUCLEOTIDE SEQUENCE [LARGE SCALE GENOMIC DNA]</scope>
    <source>
        <strain evidence="4 5">CLA-AA-H270</strain>
    </source>
</reference>
<feature type="region of interest" description="Disordered" evidence="2">
    <location>
        <begin position="320"/>
        <end position="374"/>
    </location>
</feature>
<evidence type="ECO:0000256" key="2">
    <source>
        <dbReference type="SAM" id="MobiDB-lite"/>
    </source>
</evidence>
<dbReference type="NCBIfam" id="TIGR00350">
    <property type="entry name" value="lytR_cpsA_psr"/>
    <property type="match status" value="1"/>
</dbReference>
<protein>
    <submittedName>
        <fullName evidence="4">LCP family protein</fullName>
    </submittedName>
</protein>
<dbReference type="InterPro" id="IPR004474">
    <property type="entry name" value="LytR_CpsA_psr"/>
</dbReference>
<dbReference type="Gene3D" id="3.40.630.190">
    <property type="entry name" value="LCP protein"/>
    <property type="match status" value="1"/>
</dbReference>
<gene>
    <name evidence="4" type="ORF">LKD22_07620</name>
</gene>
<name>A0AAW4W487_9FIRM</name>
<dbReference type="RefSeq" id="WP_110436059.1">
    <property type="nucleotide sequence ID" value="NZ_DBEZDI010000075.1"/>
</dbReference>
<organism evidence="4 5">
    <name type="scientific">Agathobaculum butyriciproducens</name>
    <dbReference type="NCBI Taxonomy" id="1628085"/>
    <lineage>
        <taxon>Bacteria</taxon>
        <taxon>Bacillati</taxon>
        <taxon>Bacillota</taxon>
        <taxon>Clostridia</taxon>
        <taxon>Eubacteriales</taxon>
        <taxon>Butyricicoccaceae</taxon>
        <taxon>Agathobaculum</taxon>
    </lineage>
</organism>
<sequence length="396" mass="43399">MSFKRLQRALFRTMAAVVALAILFCIGLYGYRTMFGYTYDSSLSDEDLAASVTADENITNIALFGLDTREGDKQSHSDCMMIVTVDNTRGKIKLISLMRDSLVDIDGYGEDKLNAAYFRGGPSLAIRTINENFGTDIKDYVAVDFEQLVQIVDAIGGVDIDVQNDNELKELNRVIKDYGAERGKEFSGVEKTGLQTLDGVQALCYGRIRKGDTGDDWARVERQSVVLNAIFTKLQSASATELIGSMRKLVPYVTTSLSPTDMASLIVGAVKNGIPTLEHTRIPVDGEWSYSGNSSEFITYDLDVAADHIHAYIYDDADIGSGTTDDDTGTDSKSDTDTGTDTTDSSKSTDTKSNTTAVDPESLVEEGGWYDSDTGDYYDCDGDRYSLDENGNKVYY</sequence>
<dbReference type="EMBL" id="JAJEPX010000019">
    <property type="protein sequence ID" value="MCC2176993.1"/>
    <property type="molecule type" value="Genomic_DNA"/>
</dbReference>
<dbReference type="PANTHER" id="PTHR33392">
    <property type="entry name" value="POLYISOPRENYL-TEICHOIC ACID--PEPTIDOGLYCAN TEICHOIC ACID TRANSFERASE TAGU"/>
    <property type="match status" value="1"/>
</dbReference>
<dbReference type="InterPro" id="IPR050922">
    <property type="entry name" value="LytR/CpsA/Psr_CW_biosynth"/>
</dbReference>